<keyword evidence="9" id="KW-1185">Reference proteome</keyword>
<keyword evidence="3 4" id="KW-0592">Phosphate transport</keyword>
<dbReference type="Gene3D" id="3.40.190.10">
    <property type="entry name" value="Periplasmic binding protein-like II"/>
    <property type="match status" value="2"/>
</dbReference>
<dbReference type="Proteomes" id="UP001596189">
    <property type="component" value="Unassembled WGS sequence"/>
</dbReference>
<evidence type="ECO:0000313" key="9">
    <source>
        <dbReference type="Proteomes" id="UP001596189"/>
    </source>
</evidence>
<dbReference type="EMBL" id="JBHSRD010000003">
    <property type="protein sequence ID" value="MFC6006768.1"/>
    <property type="molecule type" value="Genomic_DNA"/>
</dbReference>
<evidence type="ECO:0000256" key="4">
    <source>
        <dbReference type="PIRNR" id="PIRNR002756"/>
    </source>
</evidence>
<dbReference type="NCBIfam" id="TIGR00975">
    <property type="entry name" value="3a0107s03"/>
    <property type="match status" value="1"/>
</dbReference>
<feature type="region of interest" description="Disordered" evidence="5">
    <location>
        <begin position="208"/>
        <end position="231"/>
    </location>
</feature>
<evidence type="ECO:0000313" key="8">
    <source>
        <dbReference type="EMBL" id="MFC6006768.1"/>
    </source>
</evidence>
<reference evidence="9" key="1">
    <citation type="journal article" date="2019" name="Int. J. Syst. Evol. Microbiol.">
        <title>The Global Catalogue of Microorganisms (GCM) 10K type strain sequencing project: providing services to taxonomists for standard genome sequencing and annotation.</title>
        <authorList>
            <consortium name="The Broad Institute Genomics Platform"/>
            <consortium name="The Broad Institute Genome Sequencing Center for Infectious Disease"/>
            <person name="Wu L."/>
            <person name="Ma J."/>
        </authorList>
    </citation>
    <scope>NUCLEOTIDE SEQUENCE [LARGE SCALE GENOMIC DNA]</scope>
    <source>
        <strain evidence="9">KACC 14249</strain>
    </source>
</reference>
<keyword evidence="6" id="KW-0732">Signal</keyword>
<sequence>MTIKRVGRFAGVALVGALALTACGSDNNSNDAAGAASSSSCPSGTLNGEGSSAQKNAIDEAIASFGDTCSAAKVNYNPTGSGAGIKQFIAAQVDFAGSDSALNADKGEPADAAKRCQGNPAWNLPMVTGPIAVAYKLDGVDKLVVTPELAANIFSGKITTWNDPAIAKVNPDAKLPSTAIKVFFRSDESGTTENFTKWLHAAAPSAWTADPGKKWTGKGEGKEKSAGVTDGVSNTDGGITYVEWSYAKDAKLGVAQVDNGGGPVELTADTVSKSVATATQVGTGNDLALKLDYATKEPGAYPVILVTYEVVCSKGLEAGQTALLKSFLTHFSGTEFQGTLPDLGYAPLPSDLQSKVTAAVAAIS</sequence>
<dbReference type="InterPro" id="IPR024370">
    <property type="entry name" value="PBP_domain"/>
</dbReference>
<dbReference type="RefSeq" id="WP_345718242.1">
    <property type="nucleotide sequence ID" value="NZ_BAABFP010000008.1"/>
</dbReference>
<evidence type="ECO:0000256" key="1">
    <source>
        <dbReference type="ARBA" id="ARBA00008725"/>
    </source>
</evidence>
<dbReference type="CDD" id="cd13565">
    <property type="entry name" value="PBP2_PstS"/>
    <property type="match status" value="1"/>
</dbReference>
<dbReference type="SUPFAM" id="SSF53850">
    <property type="entry name" value="Periplasmic binding protein-like II"/>
    <property type="match status" value="1"/>
</dbReference>
<evidence type="ECO:0000256" key="2">
    <source>
        <dbReference type="ARBA" id="ARBA00022448"/>
    </source>
</evidence>
<dbReference type="PROSITE" id="PS51257">
    <property type="entry name" value="PROKAR_LIPOPROTEIN"/>
    <property type="match status" value="1"/>
</dbReference>
<feature type="domain" description="PBP" evidence="7">
    <location>
        <begin position="36"/>
        <end position="329"/>
    </location>
</feature>
<proteinExistence type="inferred from homology"/>
<feature type="compositionally biased region" description="Basic and acidic residues" evidence="5">
    <location>
        <begin position="211"/>
        <end position="225"/>
    </location>
</feature>
<comment type="similarity">
    <text evidence="1 4">Belongs to the PstS family.</text>
</comment>
<dbReference type="Pfam" id="PF12849">
    <property type="entry name" value="PBP_like_2"/>
    <property type="match status" value="1"/>
</dbReference>
<dbReference type="InterPro" id="IPR050962">
    <property type="entry name" value="Phosphate-bind_PstS"/>
</dbReference>
<feature type="signal peptide" evidence="6">
    <location>
        <begin position="1"/>
        <end position="24"/>
    </location>
</feature>
<dbReference type="PIRSF" id="PIRSF002756">
    <property type="entry name" value="PstS"/>
    <property type="match status" value="1"/>
</dbReference>
<dbReference type="PANTHER" id="PTHR42996">
    <property type="entry name" value="PHOSPHATE-BINDING PROTEIN PSTS"/>
    <property type="match status" value="1"/>
</dbReference>
<evidence type="ECO:0000256" key="5">
    <source>
        <dbReference type="SAM" id="MobiDB-lite"/>
    </source>
</evidence>
<protein>
    <recommendedName>
        <fullName evidence="4">Phosphate-binding protein</fullName>
    </recommendedName>
</protein>
<dbReference type="PANTHER" id="PTHR42996:SF1">
    <property type="entry name" value="PHOSPHATE-BINDING PROTEIN PSTS"/>
    <property type="match status" value="1"/>
</dbReference>
<dbReference type="InterPro" id="IPR005673">
    <property type="entry name" value="ABC_phos-bd_PstS"/>
</dbReference>
<evidence type="ECO:0000259" key="7">
    <source>
        <dbReference type="Pfam" id="PF12849"/>
    </source>
</evidence>
<evidence type="ECO:0000256" key="6">
    <source>
        <dbReference type="SAM" id="SignalP"/>
    </source>
</evidence>
<feature type="chain" id="PRO_5046674976" description="Phosphate-binding protein" evidence="6">
    <location>
        <begin position="25"/>
        <end position="364"/>
    </location>
</feature>
<evidence type="ECO:0000256" key="3">
    <source>
        <dbReference type="ARBA" id="ARBA00022592"/>
    </source>
</evidence>
<keyword evidence="2 4" id="KW-0813">Transport</keyword>
<name>A0ABW1JDS7_9ACTN</name>
<gene>
    <name evidence="8" type="primary">pstS</name>
    <name evidence="8" type="ORF">ACFQDO_06445</name>
</gene>
<organism evidence="8 9">
    <name type="scientific">Angustibacter luteus</name>
    <dbReference type="NCBI Taxonomy" id="658456"/>
    <lineage>
        <taxon>Bacteria</taxon>
        <taxon>Bacillati</taxon>
        <taxon>Actinomycetota</taxon>
        <taxon>Actinomycetes</taxon>
        <taxon>Kineosporiales</taxon>
        <taxon>Kineosporiaceae</taxon>
    </lineage>
</organism>
<comment type="caution">
    <text evidence="8">The sequence shown here is derived from an EMBL/GenBank/DDBJ whole genome shotgun (WGS) entry which is preliminary data.</text>
</comment>
<accession>A0ABW1JDS7</accession>